<dbReference type="PANTHER" id="PTHR45913:SF22">
    <property type="entry name" value="SCAN BOX DOMAIN-CONTAINING PROTEIN"/>
    <property type="match status" value="1"/>
</dbReference>
<dbReference type="Proteomes" id="UP001159363">
    <property type="component" value="Chromosome 6"/>
</dbReference>
<evidence type="ECO:0000313" key="2">
    <source>
        <dbReference type="Proteomes" id="UP001159363"/>
    </source>
</evidence>
<dbReference type="PANTHER" id="PTHR45913">
    <property type="entry name" value="EPM2A-INTERACTING PROTEIN 1"/>
    <property type="match status" value="1"/>
</dbReference>
<name>A0ABQ9H4P8_9NEOP</name>
<protein>
    <recommendedName>
        <fullName evidence="3">Zinc finger BED domain-containing protein 5</fullName>
    </recommendedName>
</protein>
<dbReference type="EMBL" id="JARBHB010000007">
    <property type="protein sequence ID" value="KAJ8879274.1"/>
    <property type="molecule type" value="Genomic_DNA"/>
</dbReference>
<sequence>MTGHYNRFVAYLKKSVPNIFTIHCVIQQLVPKNLSGQLHNSLHTVITAVNKIKAHALNDQLFQELCIENDEDFEHSVIHTEVRWLSKGNCLTRFYNLFDSVVEFFEDRNVLLGNELKEINHDIAYFSEIFAKFDDINVQLQGNDTTLNKAKSVVSASITKLTLFKPNVGRRELCKFPTLPELGHTVGLQGDDL</sequence>
<gene>
    <name evidence="1" type="ORF">PR048_019881</name>
</gene>
<evidence type="ECO:0000313" key="1">
    <source>
        <dbReference type="EMBL" id="KAJ8879274.1"/>
    </source>
</evidence>
<keyword evidence="2" id="KW-1185">Reference proteome</keyword>
<reference evidence="1 2" key="1">
    <citation type="submission" date="2023-02" db="EMBL/GenBank/DDBJ databases">
        <title>LHISI_Scaffold_Assembly.</title>
        <authorList>
            <person name="Stuart O.P."/>
            <person name="Cleave R."/>
            <person name="Magrath M.J.L."/>
            <person name="Mikheyev A.S."/>
        </authorList>
    </citation>
    <scope>NUCLEOTIDE SEQUENCE [LARGE SCALE GENOMIC DNA]</scope>
    <source>
        <strain evidence="1">Daus_M_001</strain>
        <tissue evidence="1">Leg muscle</tissue>
    </source>
</reference>
<proteinExistence type="predicted"/>
<organism evidence="1 2">
    <name type="scientific">Dryococelus australis</name>
    <dbReference type="NCBI Taxonomy" id="614101"/>
    <lineage>
        <taxon>Eukaryota</taxon>
        <taxon>Metazoa</taxon>
        <taxon>Ecdysozoa</taxon>
        <taxon>Arthropoda</taxon>
        <taxon>Hexapoda</taxon>
        <taxon>Insecta</taxon>
        <taxon>Pterygota</taxon>
        <taxon>Neoptera</taxon>
        <taxon>Polyneoptera</taxon>
        <taxon>Phasmatodea</taxon>
        <taxon>Verophasmatodea</taxon>
        <taxon>Anareolatae</taxon>
        <taxon>Phasmatidae</taxon>
        <taxon>Eurycanthinae</taxon>
        <taxon>Dryococelus</taxon>
    </lineage>
</organism>
<evidence type="ECO:0008006" key="3">
    <source>
        <dbReference type="Google" id="ProtNLM"/>
    </source>
</evidence>
<accession>A0ABQ9H4P8</accession>
<comment type="caution">
    <text evidence="1">The sequence shown here is derived from an EMBL/GenBank/DDBJ whole genome shotgun (WGS) entry which is preliminary data.</text>
</comment>